<keyword evidence="9" id="KW-0503">Monooxygenase</keyword>
<comment type="similarity">
    <text evidence="2">Belongs to the cytochrome P450 family.</text>
</comment>
<evidence type="ECO:0000256" key="12">
    <source>
        <dbReference type="SAM" id="Phobius"/>
    </source>
</evidence>
<dbReference type="InterPro" id="IPR050665">
    <property type="entry name" value="Cytochrome_P450_Monooxygen"/>
</dbReference>
<dbReference type="InterPro" id="IPR036396">
    <property type="entry name" value="Cyt_P450_sf"/>
</dbReference>
<evidence type="ECO:0000256" key="1">
    <source>
        <dbReference type="ARBA" id="ARBA00004370"/>
    </source>
</evidence>
<evidence type="ECO:0000313" key="15">
    <source>
        <dbReference type="Proteomes" id="UP000663760"/>
    </source>
</evidence>
<evidence type="ECO:0000313" key="14">
    <source>
        <dbReference type="EMBL" id="CAA7401432.1"/>
    </source>
</evidence>
<evidence type="ECO:0000256" key="2">
    <source>
        <dbReference type="ARBA" id="ARBA00010617"/>
    </source>
</evidence>
<evidence type="ECO:0000313" key="13">
    <source>
        <dbReference type="EMBL" id="CAA2625456.1"/>
    </source>
</evidence>
<comment type="subcellular location">
    <subcellularLocation>
        <location evidence="1">Membrane</location>
    </subcellularLocation>
</comment>
<protein>
    <submittedName>
        <fullName evidence="13">Uncharacterized protein</fullName>
    </submittedName>
</protein>
<keyword evidence="8 11" id="KW-0408">Iron</keyword>
<evidence type="ECO:0000256" key="7">
    <source>
        <dbReference type="ARBA" id="ARBA00023002"/>
    </source>
</evidence>
<dbReference type="OrthoDB" id="1470350at2759"/>
<dbReference type="Proteomes" id="UP000663760">
    <property type="component" value="Chromosome 9"/>
</dbReference>
<keyword evidence="15" id="KW-1185">Reference proteome</keyword>
<name>A0A7I8J441_SPIIN</name>
<evidence type="ECO:0000256" key="3">
    <source>
        <dbReference type="ARBA" id="ARBA00022617"/>
    </source>
</evidence>
<dbReference type="AlphaFoldDB" id="A0A7I8J441"/>
<dbReference type="GO" id="GO:0016705">
    <property type="term" value="F:oxidoreductase activity, acting on paired donors, with incorporation or reduction of molecular oxygen"/>
    <property type="evidence" value="ECO:0007669"/>
    <property type="project" value="InterPro"/>
</dbReference>
<keyword evidence="6 12" id="KW-1133">Transmembrane helix</keyword>
<evidence type="ECO:0000256" key="8">
    <source>
        <dbReference type="ARBA" id="ARBA00023004"/>
    </source>
</evidence>
<reference evidence="13" key="1">
    <citation type="submission" date="2019-12" db="EMBL/GenBank/DDBJ databases">
        <authorList>
            <person name="Scholz U."/>
            <person name="Mascher M."/>
            <person name="Fiebig A."/>
        </authorList>
    </citation>
    <scope>NUCLEOTIDE SEQUENCE</scope>
</reference>
<keyword evidence="5 11" id="KW-0479">Metal-binding</keyword>
<accession>A0A7I8J441</accession>
<evidence type="ECO:0000256" key="4">
    <source>
        <dbReference type="ARBA" id="ARBA00022692"/>
    </source>
</evidence>
<organism evidence="13">
    <name type="scientific">Spirodela intermedia</name>
    <name type="common">Intermediate duckweed</name>
    <dbReference type="NCBI Taxonomy" id="51605"/>
    <lineage>
        <taxon>Eukaryota</taxon>
        <taxon>Viridiplantae</taxon>
        <taxon>Streptophyta</taxon>
        <taxon>Embryophyta</taxon>
        <taxon>Tracheophyta</taxon>
        <taxon>Spermatophyta</taxon>
        <taxon>Magnoliopsida</taxon>
        <taxon>Liliopsida</taxon>
        <taxon>Araceae</taxon>
        <taxon>Lemnoideae</taxon>
        <taxon>Spirodela</taxon>
    </lineage>
</organism>
<keyword evidence="7" id="KW-0560">Oxidoreductase</keyword>
<evidence type="ECO:0000256" key="6">
    <source>
        <dbReference type="ARBA" id="ARBA00022989"/>
    </source>
</evidence>
<feature type="transmembrane region" description="Helical" evidence="12">
    <location>
        <begin position="6"/>
        <end position="29"/>
    </location>
</feature>
<proteinExistence type="inferred from homology"/>
<dbReference type="GO" id="GO:0016020">
    <property type="term" value="C:membrane"/>
    <property type="evidence" value="ECO:0007669"/>
    <property type="project" value="UniProtKB-SubCell"/>
</dbReference>
<dbReference type="InterPro" id="IPR002401">
    <property type="entry name" value="Cyt_P450_E_grp-I"/>
</dbReference>
<dbReference type="GO" id="GO:0005506">
    <property type="term" value="F:iron ion binding"/>
    <property type="evidence" value="ECO:0007669"/>
    <property type="project" value="InterPro"/>
</dbReference>
<keyword evidence="3 11" id="KW-0349">Heme</keyword>
<dbReference type="PRINTS" id="PR00385">
    <property type="entry name" value="P450"/>
</dbReference>
<feature type="binding site" description="axial binding residue" evidence="11">
    <location>
        <position position="461"/>
    </location>
    <ligand>
        <name>heme</name>
        <dbReference type="ChEBI" id="CHEBI:30413"/>
    </ligand>
    <ligandPart>
        <name>Fe</name>
        <dbReference type="ChEBI" id="CHEBI:18248"/>
    </ligandPart>
</feature>
<dbReference type="GO" id="GO:0020037">
    <property type="term" value="F:heme binding"/>
    <property type="evidence" value="ECO:0007669"/>
    <property type="project" value="InterPro"/>
</dbReference>
<dbReference type="PANTHER" id="PTHR24282:SF228">
    <property type="entry name" value="CYTOKININ HYDROXYLASE"/>
    <property type="match status" value="1"/>
</dbReference>
<evidence type="ECO:0000256" key="9">
    <source>
        <dbReference type="ARBA" id="ARBA00023033"/>
    </source>
</evidence>
<dbReference type="GO" id="GO:0004497">
    <property type="term" value="F:monooxygenase activity"/>
    <property type="evidence" value="ECO:0007669"/>
    <property type="project" value="UniProtKB-KW"/>
</dbReference>
<dbReference type="GO" id="GO:0006629">
    <property type="term" value="P:lipid metabolic process"/>
    <property type="evidence" value="ECO:0007669"/>
    <property type="project" value="UniProtKB-ARBA"/>
</dbReference>
<dbReference type="EMBL" id="LR746272">
    <property type="protein sequence ID" value="CAA7401432.1"/>
    <property type="molecule type" value="Genomic_DNA"/>
</dbReference>
<dbReference type="Pfam" id="PF00067">
    <property type="entry name" value="p450"/>
    <property type="match status" value="1"/>
</dbReference>
<dbReference type="InterPro" id="IPR001128">
    <property type="entry name" value="Cyt_P450"/>
</dbReference>
<evidence type="ECO:0000256" key="5">
    <source>
        <dbReference type="ARBA" id="ARBA00022723"/>
    </source>
</evidence>
<dbReference type="Gene3D" id="1.10.630.10">
    <property type="entry name" value="Cytochrome P450"/>
    <property type="match status" value="1"/>
</dbReference>
<keyword evidence="4 12" id="KW-0812">Transmembrane</keyword>
<dbReference type="SUPFAM" id="SSF48264">
    <property type="entry name" value="Cytochrome P450"/>
    <property type="match status" value="1"/>
</dbReference>
<dbReference type="PRINTS" id="PR00463">
    <property type="entry name" value="EP450I"/>
</dbReference>
<dbReference type="PANTHER" id="PTHR24282">
    <property type="entry name" value="CYTOCHROME P450 FAMILY MEMBER"/>
    <property type="match status" value="1"/>
</dbReference>
<keyword evidence="10 12" id="KW-0472">Membrane</keyword>
<comment type="cofactor">
    <cofactor evidence="11">
        <name>heme</name>
        <dbReference type="ChEBI" id="CHEBI:30413"/>
    </cofactor>
</comment>
<gene>
    <name evidence="13" type="ORF">SI7747_09011220</name>
    <name evidence="14" type="ORF">SI8410_09012110</name>
</gene>
<dbReference type="EMBL" id="LR743596">
    <property type="protein sequence ID" value="CAA2625456.1"/>
    <property type="molecule type" value="Genomic_DNA"/>
</dbReference>
<evidence type="ECO:0000256" key="10">
    <source>
        <dbReference type="ARBA" id="ARBA00023136"/>
    </source>
</evidence>
<evidence type="ECO:0000256" key="11">
    <source>
        <dbReference type="PIRSR" id="PIRSR602401-1"/>
    </source>
</evidence>
<sequence length="515" mass="58359">MGLVTILATSTFLVFFLRVAWVTISCYYVTPRRIKRVMANQGVRGPEPRFLVGNLLDVAALLSKTTSSNMTSVDHDIVGRLLPHYVLWSKQYGKRFIFWYGSEPRMCLTETEMIKELLSSKYTHASGKSWLQQQGSKHFIGRGLLMANGDDWFHQRHIVAPAFMGDKLKSHVGYMVECTKKTIEALHVAAESGLSEVEIGGYLTQLTGDIIARTEFDSSYEKGKKIFHLLTCLQALTAQSSRHLCFPGSRFFPSKFRREIKNLKMEVERLMMEIVQSRRECVEVGRTSSYGNDLLGMLLAESQKKRDGFSFTLQLLMDECKTFFFAGHETTALLLTWTVMLLATNPKWQEKVRAEVLSVCGGASPSTDHFSKLPLLNMVINESLRLYPPASLLPRMVFEDIKLGDLHIPKGLSIWIPVLAIHHSEELWGKDVNEFNPERFAGKPFSQLRHFMPFAAGPRNCIGQSFALMEAKIILAMLLSHFSFTISPNYRHAPVNVLTLKPKHGVLVKLKPLRL</sequence>